<dbReference type="Pfam" id="PF02759">
    <property type="entry name" value="RUN"/>
    <property type="match status" value="1"/>
</dbReference>
<feature type="transmembrane region" description="Helical" evidence="7">
    <location>
        <begin position="346"/>
        <end position="366"/>
    </location>
</feature>
<dbReference type="PROSITE" id="PS50086">
    <property type="entry name" value="TBC_RABGAP"/>
    <property type="match status" value="1"/>
</dbReference>
<dbReference type="GO" id="GO:0031267">
    <property type="term" value="F:small GTPase binding"/>
    <property type="evidence" value="ECO:0007669"/>
    <property type="project" value="TreeGrafter"/>
</dbReference>
<dbReference type="SMART" id="SM00326">
    <property type="entry name" value="SH3"/>
    <property type="match status" value="1"/>
</dbReference>
<keyword evidence="7" id="KW-0472">Membrane</keyword>
<dbReference type="InterPro" id="IPR050302">
    <property type="entry name" value="Rab_GAP_TBC_domain"/>
</dbReference>
<dbReference type="FunCoup" id="A0A6J2XBV8">
    <property type="interactions" value="360"/>
</dbReference>
<dbReference type="InterPro" id="IPR004012">
    <property type="entry name" value="Run_dom"/>
</dbReference>
<dbReference type="CDD" id="cd11813">
    <property type="entry name" value="SH3_SGSM3"/>
    <property type="match status" value="1"/>
</dbReference>
<dbReference type="Gene3D" id="1.10.8.270">
    <property type="entry name" value="putative rabgap domain of human tbc1 domain family member 14 like domains"/>
    <property type="match status" value="1"/>
</dbReference>
<dbReference type="Gene3D" id="1.10.472.80">
    <property type="entry name" value="Ypt/Rab-GAP domain of gyp1p, domain 3"/>
    <property type="match status" value="1"/>
</dbReference>
<dbReference type="SMART" id="SM00593">
    <property type="entry name" value="RUN"/>
    <property type="match status" value="1"/>
</dbReference>
<dbReference type="KEGG" id="soy:115876900"/>
<comment type="similarity">
    <text evidence="1">Belongs to the small G protein signaling modulator family.</text>
</comment>
<dbReference type="Pfam" id="PF00566">
    <property type="entry name" value="RabGAP-TBC"/>
    <property type="match status" value="1"/>
</dbReference>
<evidence type="ECO:0000256" key="6">
    <source>
        <dbReference type="PROSITE-ProRule" id="PRU00192"/>
    </source>
</evidence>
<feature type="domain" description="RUN" evidence="10">
    <location>
        <begin position="608"/>
        <end position="771"/>
    </location>
</feature>
<feature type="domain" description="SH3" evidence="8">
    <location>
        <begin position="533"/>
        <end position="592"/>
    </location>
</feature>
<dbReference type="FunFam" id="1.10.472.80:FF:000012">
    <property type="entry name" value="Small G protein signaling modulator 3"/>
    <property type="match status" value="1"/>
</dbReference>
<dbReference type="InterPro" id="IPR000195">
    <property type="entry name" value="Rab-GAP-TBC_dom"/>
</dbReference>
<evidence type="ECO:0000259" key="8">
    <source>
        <dbReference type="PROSITE" id="PS50002"/>
    </source>
</evidence>
<dbReference type="GeneID" id="115876900"/>
<dbReference type="AlphaFoldDB" id="A0A6J2XBV8"/>
<evidence type="ECO:0000256" key="5">
    <source>
        <dbReference type="ARBA" id="ARBA00073333"/>
    </source>
</evidence>
<evidence type="ECO:0000259" key="9">
    <source>
        <dbReference type="PROSITE" id="PS50086"/>
    </source>
</evidence>
<reference evidence="12" key="1">
    <citation type="submission" date="2025-08" db="UniProtKB">
        <authorList>
            <consortium name="RefSeq"/>
        </authorList>
    </citation>
    <scope>IDENTIFICATION</scope>
    <source>
        <tissue evidence="12">Gonads</tissue>
    </source>
</reference>
<feature type="domain" description="Rab-GAP TBC" evidence="9">
    <location>
        <begin position="163"/>
        <end position="354"/>
    </location>
</feature>
<feature type="transmembrane region" description="Helical" evidence="7">
    <location>
        <begin position="242"/>
        <end position="263"/>
    </location>
</feature>
<dbReference type="InterPro" id="IPR035833">
    <property type="entry name" value="SGSM3_SH3"/>
</dbReference>
<dbReference type="Gene3D" id="1.20.58.900">
    <property type="match status" value="1"/>
</dbReference>
<evidence type="ECO:0000259" key="10">
    <source>
        <dbReference type="PROSITE" id="PS50826"/>
    </source>
</evidence>
<dbReference type="SMART" id="SM00164">
    <property type="entry name" value="TBC"/>
    <property type="match status" value="1"/>
</dbReference>
<dbReference type="FunFam" id="2.30.30.40:FF:000115">
    <property type="entry name" value="Small G protein signaling modulator 3 homolog"/>
    <property type="match status" value="1"/>
</dbReference>
<accession>A0A6J2XBV8</accession>
<dbReference type="CDD" id="cd17688">
    <property type="entry name" value="RUN_SGSM3"/>
    <property type="match status" value="1"/>
</dbReference>
<keyword evidence="7" id="KW-1133">Transmembrane helix</keyword>
<keyword evidence="2 6" id="KW-0728">SH3 domain</keyword>
<dbReference type="Gene3D" id="1.10.10.750">
    <property type="entry name" value="Ypt/Rab-GAP domain of gyp1p, domain 1"/>
    <property type="match status" value="1"/>
</dbReference>
<sequence length="801" mass="92334">MDLAKSLFEARNHDGYVGKADHNKRELEMAIEPDIDDSLVDNLGGLNVEDLQTPSPGGPFSALTPSMWPQEIMAKQSREQEDPNSQPEYRFDEFGFRVEEEDGPEQNSNKLLGIPLVEDPQHRLQWVAHLEFSHSKEVSDLTWDKVEVQIPRTDKLLQMVRSGIPHSLRPQMWMRMCGALEKKQHSELCYKEIIKMSSNDSLMTSKQIEKDLLHLMPTNACYSHANSTGIPRLRRILRGMAWLFPDIGYCQGLGIITASLLLFMEEENVFWIMVTIVEDLLPASYYSSTLLGIQADQKVLRNLISNYLPGIDEVLKNHDIELSLITMQWFLTLYANVVHMKILLRIWDLFFFEGSIVLFQITLAMLKIKEPHLKTLENSAQIFNALSDIPGDIDDVDKLLDISIELTSSLNDVTIETYRRRHLAYLMADQGTLVGNPESAPNLPKQHLSRRQIKKNKSVIQLLLFNENYEDEIKSKNIKQTEILVDLREAILQVVRHFLQLDPKLSSEISLVADYTMESHSQDHSNYINVSKKRKRRAKALLDFERHDDDELGFRKNDIITVISQKDEHCWVGELNGLRGWFPAKFVQLLDERSKQYSSAGDDSISETITDLVRGVLCPVIKQVLEHGMKRPHFLGGPCHPWLFIEEAATKEVEKDFNSVYSRLVLCKTYRLDEDGKVLTPEELLYRCVQAVNLSHDNAHAQMDVKLRSLICIGLNEQVLHLWLEVLCSSGEVVQKWYQPWSFVYSPGWVQIKCELRILSQLSFNLNPDWELPKKRESNNQPLKDGVRDMLVKHHLFSWDI</sequence>
<dbReference type="OrthoDB" id="44736at2759"/>
<dbReference type="InterPro" id="IPR001452">
    <property type="entry name" value="SH3_domain"/>
</dbReference>
<evidence type="ECO:0000256" key="7">
    <source>
        <dbReference type="SAM" id="Phobius"/>
    </source>
</evidence>
<gene>
    <name evidence="12" type="primary">LOC115876900</name>
</gene>
<dbReference type="SUPFAM" id="SSF50044">
    <property type="entry name" value="SH3-domain"/>
    <property type="match status" value="1"/>
</dbReference>
<dbReference type="GO" id="GO:0005096">
    <property type="term" value="F:GTPase activator activity"/>
    <property type="evidence" value="ECO:0007669"/>
    <property type="project" value="TreeGrafter"/>
</dbReference>
<name>A0A6J2XBV8_SITOR</name>
<dbReference type="FunFam" id="1.10.8.270:FF:000013">
    <property type="entry name" value="Small G protein signaling modulator 3"/>
    <property type="match status" value="1"/>
</dbReference>
<organism evidence="11 12">
    <name type="scientific">Sitophilus oryzae</name>
    <name type="common">Rice weevil</name>
    <name type="synonym">Curculio oryzae</name>
    <dbReference type="NCBI Taxonomy" id="7048"/>
    <lineage>
        <taxon>Eukaryota</taxon>
        <taxon>Metazoa</taxon>
        <taxon>Ecdysozoa</taxon>
        <taxon>Arthropoda</taxon>
        <taxon>Hexapoda</taxon>
        <taxon>Insecta</taxon>
        <taxon>Pterygota</taxon>
        <taxon>Neoptera</taxon>
        <taxon>Endopterygota</taxon>
        <taxon>Coleoptera</taxon>
        <taxon>Polyphaga</taxon>
        <taxon>Cucujiformia</taxon>
        <taxon>Curculionidae</taxon>
        <taxon>Dryophthorinae</taxon>
        <taxon>Sitophilus</taxon>
    </lineage>
</organism>
<evidence type="ECO:0000256" key="3">
    <source>
        <dbReference type="ARBA" id="ARBA00023054"/>
    </source>
</evidence>
<dbReference type="FunFam" id="1.10.10.750:FF:000015">
    <property type="entry name" value="Small G protein signaling modulator"/>
    <property type="match status" value="1"/>
</dbReference>
<dbReference type="InParanoid" id="A0A6J2XBV8"/>
<dbReference type="PANTHER" id="PTHR47219">
    <property type="entry name" value="RAB GTPASE-ACTIVATING PROTEIN 1-LIKE"/>
    <property type="match status" value="1"/>
</dbReference>
<keyword evidence="7" id="KW-0812">Transmembrane</keyword>
<proteinExistence type="inferred from homology"/>
<dbReference type="Proteomes" id="UP000504635">
    <property type="component" value="Unplaced"/>
</dbReference>
<dbReference type="PANTHER" id="PTHR47219:SF13">
    <property type="entry name" value="RUN AND TBC1 DOMAIN-CONTAINING PROTEIN 3"/>
    <property type="match status" value="1"/>
</dbReference>
<dbReference type="Pfam" id="PF00018">
    <property type="entry name" value="SH3_1"/>
    <property type="match status" value="1"/>
</dbReference>
<evidence type="ECO:0000256" key="2">
    <source>
        <dbReference type="ARBA" id="ARBA00022443"/>
    </source>
</evidence>
<dbReference type="InterPro" id="IPR035969">
    <property type="entry name" value="Rab-GAP_TBC_sf"/>
</dbReference>
<evidence type="ECO:0000313" key="11">
    <source>
        <dbReference type="Proteomes" id="UP000504635"/>
    </source>
</evidence>
<dbReference type="PROSITE" id="PS50826">
    <property type="entry name" value="RUN"/>
    <property type="match status" value="1"/>
</dbReference>
<keyword evidence="3" id="KW-0175">Coiled coil</keyword>
<keyword evidence="11" id="KW-1185">Reference proteome</keyword>
<dbReference type="SUPFAM" id="SSF140741">
    <property type="entry name" value="RUN domain-like"/>
    <property type="match status" value="1"/>
</dbReference>
<evidence type="ECO:0000256" key="4">
    <source>
        <dbReference type="ARBA" id="ARBA00030864"/>
    </source>
</evidence>
<dbReference type="InterPro" id="IPR036028">
    <property type="entry name" value="SH3-like_dom_sf"/>
</dbReference>
<evidence type="ECO:0000256" key="1">
    <source>
        <dbReference type="ARBA" id="ARBA00006296"/>
    </source>
</evidence>
<dbReference type="RefSeq" id="XP_030748803.1">
    <property type="nucleotide sequence ID" value="XM_030892943.1"/>
</dbReference>
<dbReference type="FunFam" id="1.20.58.900:FF:000016">
    <property type="entry name" value="Small G protein signaling modulator 3"/>
    <property type="match status" value="1"/>
</dbReference>
<dbReference type="SUPFAM" id="SSF47923">
    <property type="entry name" value="Ypt/Rab-GAP domain of gyp1p"/>
    <property type="match status" value="2"/>
</dbReference>
<evidence type="ECO:0000313" key="12">
    <source>
        <dbReference type="RefSeq" id="XP_030748803.1"/>
    </source>
</evidence>
<dbReference type="InterPro" id="IPR037213">
    <property type="entry name" value="Run_dom_sf"/>
</dbReference>
<dbReference type="PROSITE" id="PS50002">
    <property type="entry name" value="SH3"/>
    <property type="match status" value="1"/>
</dbReference>
<protein>
    <recommendedName>
        <fullName evidence="5">Small G protein signaling modulator 3</fullName>
    </recommendedName>
    <alternativeName>
        <fullName evidence="4">RUN and TBC1 domain-containing protein 3</fullName>
    </alternativeName>
</protein>